<comment type="caution">
    <text evidence="3">The sequence shown here is derived from an EMBL/GenBank/DDBJ whole genome shotgun (WGS) entry which is preliminary data.</text>
</comment>
<dbReference type="EMBL" id="AZIL01003098">
    <property type="protein sequence ID" value="EWM20429.1"/>
    <property type="molecule type" value="Genomic_DNA"/>
</dbReference>
<keyword evidence="4" id="KW-1185">Reference proteome</keyword>
<keyword evidence="2" id="KW-0472">Membrane</keyword>
<evidence type="ECO:0000313" key="4">
    <source>
        <dbReference type="Proteomes" id="UP000019335"/>
    </source>
</evidence>
<organism evidence="3 4">
    <name type="scientific">Nannochloropsis gaditana</name>
    <dbReference type="NCBI Taxonomy" id="72520"/>
    <lineage>
        <taxon>Eukaryota</taxon>
        <taxon>Sar</taxon>
        <taxon>Stramenopiles</taxon>
        <taxon>Ochrophyta</taxon>
        <taxon>Eustigmatophyceae</taxon>
        <taxon>Eustigmatales</taxon>
        <taxon>Monodopsidaceae</taxon>
        <taxon>Nannochloropsis</taxon>
    </lineage>
</organism>
<reference evidence="3 4" key="1">
    <citation type="journal article" date="2014" name="Mol. Plant">
        <title>Chromosome Scale Genome Assembly and Transcriptome Profiling of Nannochloropsis gaditana in Nitrogen Depletion.</title>
        <authorList>
            <person name="Corteggiani Carpinelli E."/>
            <person name="Telatin A."/>
            <person name="Vitulo N."/>
            <person name="Forcato C."/>
            <person name="D'Angelo M."/>
            <person name="Schiavon R."/>
            <person name="Vezzi A."/>
            <person name="Giacometti G.M."/>
            <person name="Morosinotto T."/>
            <person name="Valle G."/>
        </authorList>
    </citation>
    <scope>NUCLEOTIDE SEQUENCE [LARGE SCALE GENOMIC DNA]</scope>
    <source>
        <strain evidence="3 4">B-31</strain>
    </source>
</reference>
<evidence type="ECO:0000256" key="2">
    <source>
        <dbReference type="SAM" id="Phobius"/>
    </source>
</evidence>
<gene>
    <name evidence="3" type="ORF">Naga_101496g1</name>
</gene>
<keyword evidence="2" id="KW-1133">Transmembrane helix</keyword>
<accession>W7THN9</accession>
<evidence type="ECO:0000313" key="3">
    <source>
        <dbReference type="EMBL" id="EWM20429.1"/>
    </source>
</evidence>
<name>W7THN9_9STRA</name>
<sequence>MYRFYSSPRGGPQQRVARPLGGIGGGRSRGRGRRRRDETYLCAWTCLFLIAALFAAFRIMIRAHSE</sequence>
<protein>
    <submittedName>
        <fullName evidence="3">Uncharacterized protein</fullName>
    </submittedName>
</protein>
<dbReference type="Proteomes" id="UP000019335">
    <property type="component" value="Unassembled WGS sequence"/>
</dbReference>
<proteinExistence type="predicted"/>
<feature type="region of interest" description="Disordered" evidence="1">
    <location>
        <begin position="1"/>
        <end position="35"/>
    </location>
</feature>
<feature type="transmembrane region" description="Helical" evidence="2">
    <location>
        <begin position="39"/>
        <end position="61"/>
    </location>
</feature>
<dbReference type="AlphaFoldDB" id="W7THN9"/>
<keyword evidence="2" id="KW-0812">Transmembrane</keyword>
<evidence type="ECO:0000256" key="1">
    <source>
        <dbReference type="SAM" id="MobiDB-lite"/>
    </source>
</evidence>